<keyword evidence="6" id="KW-0472">Membrane</keyword>
<dbReference type="InterPro" id="IPR004089">
    <property type="entry name" value="MCPsignal_dom"/>
</dbReference>
<keyword evidence="5" id="KW-0175">Coiled coil</keyword>
<dbReference type="CDD" id="cd06225">
    <property type="entry name" value="HAMP"/>
    <property type="match status" value="1"/>
</dbReference>
<comment type="similarity">
    <text evidence="3">Belongs to the methyl-accepting chemotaxis (MCP) protein family.</text>
</comment>
<evidence type="ECO:0000256" key="2">
    <source>
        <dbReference type="ARBA" id="ARBA00023224"/>
    </source>
</evidence>
<accession>A0A5P9CIY7</accession>
<evidence type="ECO:0000256" key="3">
    <source>
        <dbReference type="ARBA" id="ARBA00029447"/>
    </source>
</evidence>
<feature type="coiled-coil region" evidence="5">
    <location>
        <begin position="436"/>
        <end position="473"/>
    </location>
</feature>
<dbReference type="OrthoDB" id="8724845at2"/>
<dbReference type="GO" id="GO:0006935">
    <property type="term" value="P:chemotaxis"/>
    <property type="evidence" value="ECO:0007669"/>
    <property type="project" value="UniProtKB-ARBA"/>
</dbReference>
<feature type="transmembrane region" description="Helical" evidence="6">
    <location>
        <begin position="279"/>
        <end position="302"/>
    </location>
</feature>
<dbReference type="SMART" id="SM00283">
    <property type="entry name" value="MA"/>
    <property type="match status" value="1"/>
</dbReference>
<dbReference type="GO" id="GO:0007165">
    <property type="term" value="P:signal transduction"/>
    <property type="evidence" value="ECO:0007669"/>
    <property type="project" value="UniProtKB-KW"/>
</dbReference>
<keyword evidence="10" id="KW-1185">Reference proteome</keyword>
<comment type="subcellular location">
    <subcellularLocation>
        <location evidence="1">Membrane</location>
    </subcellularLocation>
</comment>
<proteinExistence type="inferred from homology"/>
<dbReference type="SUPFAM" id="SSF58104">
    <property type="entry name" value="Methyl-accepting chemotaxis protein (MCP) signaling domain"/>
    <property type="match status" value="1"/>
</dbReference>
<keyword evidence="2 4" id="KW-0807">Transducer</keyword>
<evidence type="ECO:0000259" key="8">
    <source>
        <dbReference type="PROSITE" id="PS50885"/>
    </source>
</evidence>
<dbReference type="InterPro" id="IPR003660">
    <property type="entry name" value="HAMP_dom"/>
</dbReference>
<protein>
    <submittedName>
        <fullName evidence="9">Methyl-accepting chemotaxis protein PctB</fullName>
    </submittedName>
</protein>
<evidence type="ECO:0000313" key="9">
    <source>
        <dbReference type="EMBL" id="QFT26278.1"/>
    </source>
</evidence>
<evidence type="ECO:0000256" key="5">
    <source>
        <dbReference type="SAM" id="Coils"/>
    </source>
</evidence>
<evidence type="ECO:0000259" key="7">
    <source>
        <dbReference type="PROSITE" id="PS50111"/>
    </source>
</evidence>
<feature type="transmembrane region" description="Helical" evidence="6">
    <location>
        <begin position="21"/>
        <end position="38"/>
    </location>
</feature>
<dbReference type="Proteomes" id="UP000326936">
    <property type="component" value="Chromosome"/>
</dbReference>
<reference evidence="9 10" key="1">
    <citation type="submission" date="2019-10" db="EMBL/GenBank/DDBJ databases">
        <title>Complete genome sequence of Vibrio sp. strain THAF100, isolated from non-filtered water from the water column of tank 6 of a marine aquarium containing stony-coral fragments. Water maintained at 26 degree C.</title>
        <authorList>
            <person name="Ruckert C."/>
            <person name="Franco A."/>
            <person name="Kalinowski J."/>
            <person name="Glaeser S."/>
        </authorList>
    </citation>
    <scope>NUCLEOTIDE SEQUENCE [LARGE SCALE GENOMIC DNA]</scope>
    <source>
        <strain evidence="9 10">THAF100</strain>
    </source>
</reference>
<name>A0A5P9CIY7_9VIBR</name>
<dbReference type="FunFam" id="1.10.287.950:FF:000001">
    <property type="entry name" value="Methyl-accepting chemotaxis sensory transducer"/>
    <property type="match status" value="1"/>
</dbReference>
<dbReference type="AlphaFoldDB" id="A0A5P9CIY7"/>
<evidence type="ECO:0000313" key="10">
    <source>
        <dbReference type="Proteomes" id="UP000326936"/>
    </source>
</evidence>
<dbReference type="PROSITE" id="PS50885">
    <property type="entry name" value="HAMP"/>
    <property type="match status" value="1"/>
</dbReference>
<dbReference type="RefSeq" id="WP_152430444.1">
    <property type="nucleotide sequence ID" value="NZ_CBCSDK010000004.1"/>
</dbReference>
<dbReference type="PANTHER" id="PTHR32089:SF112">
    <property type="entry name" value="LYSOZYME-LIKE PROTEIN-RELATED"/>
    <property type="match status" value="1"/>
</dbReference>
<dbReference type="Pfam" id="PF00672">
    <property type="entry name" value="HAMP"/>
    <property type="match status" value="1"/>
</dbReference>
<dbReference type="KEGG" id="vaq:FIV01_07540"/>
<evidence type="ECO:0000256" key="6">
    <source>
        <dbReference type="SAM" id="Phobius"/>
    </source>
</evidence>
<dbReference type="GO" id="GO:0016020">
    <property type="term" value="C:membrane"/>
    <property type="evidence" value="ECO:0007669"/>
    <property type="project" value="UniProtKB-SubCell"/>
</dbReference>
<gene>
    <name evidence="9" type="primary">pctB2</name>
    <name evidence="9" type="ORF">FIV01_07540</name>
</gene>
<dbReference type="Pfam" id="PF00015">
    <property type="entry name" value="MCPsignal"/>
    <property type="match status" value="1"/>
</dbReference>
<evidence type="ECO:0000256" key="4">
    <source>
        <dbReference type="PROSITE-ProRule" id="PRU00284"/>
    </source>
</evidence>
<sequence>MERSRSNKKPFSFAISIRGKLLLINLTLLTCVGLYAFYEHASFSSFESLEHAATENLQASVDLLTLRRHEKDFLVRKENKYPKRFDDVFNTLSQRLVDLNSLLKLHNLHLEKQTTNIIETLDRYQQQFHLLVDKVNSIEGIETSDNHRSRLENSRKKLKSAASSYDSFYLEVELLELIEKDYRYLADSTAESSNNLLKAVSNFAISEHVPSSLKPEFDQYKQDVEALVSASTELGHSADEGLKAQLRKNVHNAENSIKSLQTEISHAIKLKSEQIRTQLLVFGSAIVAILSILLFFIGRSILSRINAINILMKEIASGNGDLTVRMNAKGNDELAQLASSFDIFISKLHGNIQDVAKVMSILGESSENSKTSAVKSMNNAEQQKIQSESVATAVNELVMTSNEITANIECAANSAETIKQDAQGALEITLATSKSMQSLSSNISESQALIVNLAEQSKEINQVITAIQNIAEQTNLLALNAAIEAARAGEYGRGFSVVADEVRQLSLMTNNSTHQIESTIQELASGIQDTATKMSSSIDLACHTKETASDVVKAIEDMVIRINTMSDMNTQIATASEQQSMVSAEIDRNITEIAHLASDTHHIVSGSVHCSEQVSSVSHKLEKIVAQFKY</sequence>
<dbReference type="Gene3D" id="6.10.340.10">
    <property type="match status" value="1"/>
</dbReference>
<dbReference type="Gene3D" id="1.10.287.950">
    <property type="entry name" value="Methyl-accepting chemotaxis protein"/>
    <property type="match status" value="1"/>
</dbReference>
<keyword evidence="6" id="KW-1133">Transmembrane helix</keyword>
<organism evidence="9 10">
    <name type="scientific">Vibrio aquimaris</name>
    <dbReference type="NCBI Taxonomy" id="2587862"/>
    <lineage>
        <taxon>Bacteria</taxon>
        <taxon>Pseudomonadati</taxon>
        <taxon>Pseudomonadota</taxon>
        <taxon>Gammaproteobacteria</taxon>
        <taxon>Vibrionales</taxon>
        <taxon>Vibrionaceae</taxon>
        <taxon>Vibrio</taxon>
    </lineage>
</organism>
<keyword evidence="6" id="KW-0812">Transmembrane</keyword>
<dbReference type="PROSITE" id="PS50111">
    <property type="entry name" value="CHEMOTAXIS_TRANSDUC_2"/>
    <property type="match status" value="1"/>
</dbReference>
<dbReference type="PANTHER" id="PTHR32089">
    <property type="entry name" value="METHYL-ACCEPTING CHEMOTAXIS PROTEIN MCPB"/>
    <property type="match status" value="1"/>
</dbReference>
<dbReference type="SMART" id="SM00304">
    <property type="entry name" value="HAMP"/>
    <property type="match status" value="1"/>
</dbReference>
<feature type="domain" description="Methyl-accepting transducer" evidence="7">
    <location>
        <begin position="358"/>
        <end position="594"/>
    </location>
</feature>
<feature type="domain" description="HAMP" evidence="8">
    <location>
        <begin position="299"/>
        <end position="353"/>
    </location>
</feature>
<feature type="coiled-coil region" evidence="5">
    <location>
        <begin position="243"/>
        <end position="270"/>
    </location>
</feature>
<evidence type="ECO:0000256" key="1">
    <source>
        <dbReference type="ARBA" id="ARBA00004370"/>
    </source>
</evidence>
<dbReference type="EMBL" id="CP045350">
    <property type="protein sequence ID" value="QFT26278.1"/>
    <property type="molecule type" value="Genomic_DNA"/>
</dbReference>